<evidence type="ECO:0000313" key="2">
    <source>
        <dbReference type="Proteomes" id="UP001386437"/>
    </source>
</evidence>
<dbReference type="EMBL" id="JACFYJ010000173">
    <property type="protein sequence ID" value="MEI6003255.1"/>
    <property type="molecule type" value="Genomic_DNA"/>
</dbReference>
<sequence>MKRGCLIHRGEPMSVRVDVTESAIERMRGLLGREGIDADCALWIEPCSAVHTFGMRFPIDVLFIDRRGRVMSIHRNVGRARMRFGWRARAALEMRADAARTLRIDVGDALAWRAPA</sequence>
<proteinExistence type="predicted"/>
<organism evidence="1 2">
    <name type="scientific">Paraburkholderia bengalensis</name>
    <dbReference type="NCBI Taxonomy" id="2747562"/>
    <lineage>
        <taxon>Bacteria</taxon>
        <taxon>Pseudomonadati</taxon>
        <taxon>Pseudomonadota</taxon>
        <taxon>Betaproteobacteria</taxon>
        <taxon>Burkholderiales</taxon>
        <taxon>Burkholderiaceae</taxon>
        <taxon>Paraburkholderia</taxon>
    </lineage>
</organism>
<dbReference type="Proteomes" id="UP001386437">
    <property type="component" value="Unassembled WGS sequence"/>
</dbReference>
<dbReference type="Pfam" id="PF02643">
    <property type="entry name" value="DUF192"/>
    <property type="match status" value="1"/>
</dbReference>
<comment type="caution">
    <text evidence="1">The sequence shown here is derived from an EMBL/GenBank/DDBJ whole genome shotgun (WGS) entry which is preliminary data.</text>
</comment>
<name>A0ABU8J6G6_9BURK</name>
<reference evidence="1 2" key="1">
    <citation type="journal article" date="2022" name="Arch. Microbiol.">
        <title>Paraburkholderia bengalensis sp. nov. isolated from roots of Oryza sativa, IR64.</title>
        <authorList>
            <person name="Nag P."/>
            <person name="Mondal N."/>
            <person name="Sarkar J."/>
            <person name="Das S."/>
        </authorList>
    </citation>
    <scope>NUCLEOTIDE SEQUENCE [LARGE SCALE GENOMIC DNA]</scope>
    <source>
        <strain evidence="1 2">IR64_4_BI</strain>
    </source>
</reference>
<dbReference type="InterPro" id="IPR038695">
    <property type="entry name" value="Saro_0823-like_sf"/>
</dbReference>
<dbReference type="RefSeq" id="WP_336602798.1">
    <property type="nucleotide sequence ID" value="NZ_JACFYJ010000173.1"/>
</dbReference>
<protein>
    <submittedName>
        <fullName evidence="1">DUF192 domain-containing protein</fullName>
    </submittedName>
</protein>
<accession>A0ABU8J6G6</accession>
<keyword evidence="2" id="KW-1185">Reference proteome</keyword>
<evidence type="ECO:0000313" key="1">
    <source>
        <dbReference type="EMBL" id="MEI6003255.1"/>
    </source>
</evidence>
<dbReference type="Gene3D" id="2.60.120.1140">
    <property type="entry name" value="Protein of unknown function DUF192"/>
    <property type="match status" value="1"/>
</dbReference>
<gene>
    <name evidence="1" type="ORF">H3V53_41110</name>
</gene>
<dbReference type="InterPro" id="IPR003795">
    <property type="entry name" value="DUF192"/>
</dbReference>